<feature type="transmembrane region" description="Helical" evidence="8">
    <location>
        <begin position="12"/>
        <end position="35"/>
    </location>
</feature>
<dbReference type="SUPFAM" id="SSF103473">
    <property type="entry name" value="MFS general substrate transporter"/>
    <property type="match status" value="1"/>
</dbReference>
<dbReference type="EMBL" id="WOSW01000012">
    <property type="protein sequence ID" value="NHO32538.1"/>
    <property type="molecule type" value="Genomic_DNA"/>
</dbReference>
<keyword evidence="5 8" id="KW-0812">Transmembrane</keyword>
<keyword evidence="11" id="KW-1185">Reference proteome</keyword>
<evidence type="ECO:0000256" key="8">
    <source>
        <dbReference type="SAM" id="Phobius"/>
    </source>
</evidence>
<feature type="transmembrane region" description="Helical" evidence="8">
    <location>
        <begin position="168"/>
        <end position="189"/>
    </location>
</feature>
<name>A0ABX0KBJ2_9PROT</name>
<proteinExistence type="inferred from homology"/>
<protein>
    <submittedName>
        <fullName evidence="10">DHA2 family efflux MFS transporter permease subunit</fullName>
    </submittedName>
</protein>
<dbReference type="PANTHER" id="PTHR42718:SF9">
    <property type="entry name" value="MAJOR FACILITATOR SUPERFAMILY MULTIDRUG TRANSPORTER MFSC"/>
    <property type="match status" value="1"/>
</dbReference>
<dbReference type="PANTHER" id="PTHR42718">
    <property type="entry name" value="MAJOR FACILITATOR SUPERFAMILY MULTIDRUG TRANSPORTER MFSC"/>
    <property type="match status" value="1"/>
</dbReference>
<feature type="transmembrane region" description="Helical" evidence="8">
    <location>
        <begin position="138"/>
        <end position="156"/>
    </location>
</feature>
<evidence type="ECO:0000256" key="3">
    <source>
        <dbReference type="ARBA" id="ARBA00022448"/>
    </source>
</evidence>
<sequence>MNGLVTRDRRWLILASCCLSLLLVTMDVTIVNVVLPSIRHAFGAGISGLQWIVDAYTLVVAAFLMLAGSVADRIGRRRVFLTGVVTFCLGSAFCGFATSTTQMILARVFQGVGGAMMNPVALSIIANTFLDPRERARAIGIWGMMSGAALALGPIVGGFVSDWIGWRFVFWINLPIGLVALIMTLRFVPESRASVRPPLDFPAQFLAGAASACLVAALIEGPDAGWGGAWTVSLLALSFVAAGGFILVELFRANPMLDLRLFRSIPFALATVLAVLCFAIFSSLLFLNTIYLQDVRGLLPRQAGLRLMPLAIAVMVAAPLSGRLVAARGARLPLMLSGIGLALGSLLMTGLTAGMPEWQLTLAYLLVGAGFGLCNAPITNAAVSGMPRKRAGLAAAIASTSRQIGASLGVAVAGSVRNGHAGVHNFTDDFLATVHPVFWMSVFLGVAVSMCGVIATGRRAQESAARVASGFSDKVLPDARM</sequence>
<dbReference type="Gene3D" id="1.20.1250.20">
    <property type="entry name" value="MFS general substrate transporter like domains"/>
    <property type="match status" value="1"/>
</dbReference>
<evidence type="ECO:0000256" key="6">
    <source>
        <dbReference type="ARBA" id="ARBA00022989"/>
    </source>
</evidence>
<dbReference type="CDD" id="cd17321">
    <property type="entry name" value="MFS_MMR_MDR_like"/>
    <property type="match status" value="1"/>
</dbReference>
<feature type="transmembrane region" description="Helical" evidence="8">
    <location>
        <begin position="104"/>
        <end position="126"/>
    </location>
</feature>
<organism evidence="10 11">
    <name type="scientific">Acetobacter fallax</name>
    <dbReference type="NCBI Taxonomy" id="1737473"/>
    <lineage>
        <taxon>Bacteria</taxon>
        <taxon>Pseudomonadati</taxon>
        <taxon>Pseudomonadota</taxon>
        <taxon>Alphaproteobacteria</taxon>
        <taxon>Acetobacterales</taxon>
        <taxon>Acetobacteraceae</taxon>
        <taxon>Acetobacter</taxon>
    </lineage>
</organism>
<comment type="subcellular location">
    <subcellularLocation>
        <location evidence="1">Cell membrane</location>
        <topology evidence="1">Multi-pass membrane protein</topology>
    </subcellularLocation>
</comment>
<dbReference type="InterPro" id="IPR004638">
    <property type="entry name" value="EmrB-like"/>
</dbReference>
<keyword evidence="3" id="KW-0813">Transport</keyword>
<evidence type="ECO:0000256" key="2">
    <source>
        <dbReference type="ARBA" id="ARBA00008537"/>
    </source>
</evidence>
<dbReference type="InterPro" id="IPR011701">
    <property type="entry name" value="MFS"/>
</dbReference>
<dbReference type="RefSeq" id="WP_173577070.1">
    <property type="nucleotide sequence ID" value="NZ_WOSW01000012.1"/>
</dbReference>
<dbReference type="Gene3D" id="1.20.1720.10">
    <property type="entry name" value="Multidrug resistance protein D"/>
    <property type="match status" value="1"/>
</dbReference>
<keyword evidence="7 8" id="KW-0472">Membrane</keyword>
<accession>A0ABX0KBJ2</accession>
<dbReference type="NCBIfam" id="TIGR00711">
    <property type="entry name" value="efflux_EmrB"/>
    <property type="match status" value="1"/>
</dbReference>
<evidence type="ECO:0000256" key="7">
    <source>
        <dbReference type="ARBA" id="ARBA00023136"/>
    </source>
</evidence>
<dbReference type="InterPro" id="IPR020846">
    <property type="entry name" value="MFS_dom"/>
</dbReference>
<feature type="transmembrane region" description="Helical" evidence="8">
    <location>
        <begin position="436"/>
        <end position="456"/>
    </location>
</feature>
<evidence type="ECO:0000256" key="1">
    <source>
        <dbReference type="ARBA" id="ARBA00004651"/>
    </source>
</evidence>
<dbReference type="PRINTS" id="PR01036">
    <property type="entry name" value="TCRTETB"/>
</dbReference>
<dbReference type="Proteomes" id="UP000615326">
    <property type="component" value="Unassembled WGS sequence"/>
</dbReference>
<feature type="transmembrane region" description="Helical" evidence="8">
    <location>
        <begin position="225"/>
        <end position="247"/>
    </location>
</feature>
<feature type="transmembrane region" description="Helical" evidence="8">
    <location>
        <begin position="361"/>
        <end position="379"/>
    </location>
</feature>
<evidence type="ECO:0000256" key="4">
    <source>
        <dbReference type="ARBA" id="ARBA00022475"/>
    </source>
</evidence>
<feature type="transmembrane region" description="Helical" evidence="8">
    <location>
        <begin position="267"/>
        <end position="291"/>
    </location>
</feature>
<dbReference type="PROSITE" id="PS50850">
    <property type="entry name" value="MFS"/>
    <property type="match status" value="1"/>
</dbReference>
<evidence type="ECO:0000313" key="11">
    <source>
        <dbReference type="Proteomes" id="UP000615326"/>
    </source>
</evidence>
<feature type="transmembrane region" description="Helical" evidence="8">
    <location>
        <begin position="201"/>
        <end position="219"/>
    </location>
</feature>
<feature type="transmembrane region" description="Helical" evidence="8">
    <location>
        <begin position="391"/>
        <end position="416"/>
    </location>
</feature>
<feature type="transmembrane region" description="Helical" evidence="8">
    <location>
        <begin position="334"/>
        <end position="355"/>
    </location>
</feature>
<feature type="transmembrane region" description="Helical" evidence="8">
    <location>
        <begin position="79"/>
        <end position="98"/>
    </location>
</feature>
<dbReference type="Pfam" id="PF07690">
    <property type="entry name" value="MFS_1"/>
    <property type="match status" value="1"/>
</dbReference>
<reference evidence="10 11" key="1">
    <citation type="journal article" date="2020" name="Int. J. Syst. Evol. Microbiol.">
        <title>Novel acetic acid bacteria from cider fermentations: Acetobacter conturbans sp. nov. and Acetobacter fallax sp. nov.</title>
        <authorList>
            <person name="Sombolestani A.S."/>
            <person name="Cleenwerck I."/>
            <person name="Cnockaert M."/>
            <person name="Borremans W."/>
            <person name="Wieme A.D."/>
            <person name="De Vuyst L."/>
            <person name="Vandamme P."/>
        </authorList>
    </citation>
    <scope>NUCLEOTIDE SEQUENCE [LARGE SCALE GENOMIC DNA]</scope>
    <source>
        <strain evidence="10 11">LMG 1637</strain>
    </source>
</reference>
<feature type="transmembrane region" description="Helical" evidence="8">
    <location>
        <begin position="303"/>
        <end position="322"/>
    </location>
</feature>
<comment type="caution">
    <text evidence="10">The sequence shown here is derived from an EMBL/GenBank/DDBJ whole genome shotgun (WGS) entry which is preliminary data.</text>
</comment>
<feature type="transmembrane region" description="Helical" evidence="8">
    <location>
        <begin position="41"/>
        <end position="67"/>
    </location>
</feature>
<feature type="domain" description="Major facilitator superfamily (MFS) profile" evidence="9">
    <location>
        <begin position="13"/>
        <end position="460"/>
    </location>
</feature>
<evidence type="ECO:0000259" key="9">
    <source>
        <dbReference type="PROSITE" id="PS50850"/>
    </source>
</evidence>
<dbReference type="InterPro" id="IPR036259">
    <property type="entry name" value="MFS_trans_sf"/>
</dbReference>
<comment type="similarity">
    <text evidence="2">Belongs to the major facilitator superfamily. EmrB family.</text>
</comment>
<evidence type="ECO:0000313" key="10">
    <source>
        <dbReference type="EMBL" id="NHO32538.1"/>
    </source>
</evidence>
<keyword evidence="4" id="KW-1003">Cell membrane</keyword>
<gene>
    <name evidence="10" type="ORF">GOB84_08180</name>
</gene>
<keyword evidence="6 8" id="KW-1133">Transmembrane helix</keyword>
<evidence type="ECO:0000256" key="5">
    <source>
        <dbReference type="ARBA" id="ARBA00022692"/>
    </source>
</evidence>